<dbReference type="Proteomes" id="UP001476798">
    <property type="component" value="Unassembled WGS sequence"/>
</dbReference>
<comment type="caution">
    <text evidence="1">The sequence shown here is derived from an EMBL/GenBank/DDBJ whole genome shotgun (WGS) entry which is preliminary data.</text>
</comment>
<reference evidence="1 2" key="1">
    <citation type="submission" date="2021-06" db="EMBL/GenBank/DDBJ databases">
        <authorList>
            <person name="Palmer J.M."/>
        </authorList>
    </citation>
    <scope>NUCLEOTIDE SEQUENCE [LARGE SCALE GENOMIC DNA]</scope>
    <source>
        <strain evidence="1 2">GA_2019</strain>
        <tissue evidence="1">Muscle</tissue>
    </source>
</reference>
<proteinExistence type="predicted"/>
<organism evidence="1 2">
    <name type="scientific">Goodea atripinnis</name>
    <dbReference type="NCBI Taxonomy" id="208336"/>
    <lineage>
        <taxon>Eukaryota</taxon>
        <taxon>Metazoa</taxon>
        <taxon>Chordata</taxon>
        <taxon>Craniata</taxon>
        <taxon>Vertebrata</taxon>
        <taxon>Euteleostomi</taxon>
        <taxon>Actinopterygii</taxon>
        <taxon>Neopterygii</taxon>
        <taxon>Teleostei</taxon>
        <taxon>Neoteleostei</taxon>
        <taxon>Acanthomorphata</taxon>
        <taxon>Ovalentaria</taxon>
        <taxon>Atherinomorphae</taxon>
        <taxon>Cyprinodontiformes</taxon>
        <taxon>Goodeidae</taxon>
        <taxon>Goodea</taxon>
    </lineage>
</organism>
<protein>
    <submittedName>
        <fullName evidence="1">Uncharacterized protein</fullName>
    </submittedName>
</protein>
<gene>
    <name evidence="1" type="ORF">GOODEAATRI_020076</name>
</gene>
<dbReference type="EMBL" id="JAHRIO010001841">
    <property type="protein sequence ID" value="MEQ2159182.1"/>
    <property type="molecule type" value="Genomic_DNA"/>
</dbReference>
<sequence>NLSAALPQGQVCHDEQRLEVIFSDLAHHRDDSQQRSWALHEDHALITCYLEELLKILTDADPEVCKRMCKSNHYENVLSLVSYYQMVRYNKYYFLFVGNNPGSTKVAASHLFKDIGVCLLDSLSLLGFMQEHRVSLRLLLLKVFGAMCSLDAALISTLLNSILPMELARDLQTDTQGEE</sequence>
<dbReference type="PANTHER" id="PTHR13357">
    <property type="entry name" value="SH3 ADAPTER PROTEIN SPIN90 NCK INTERACTING PROTEIN WITH SH3 DOMAIN"/>
    <property type="match status" value="1"/>
</dbReference>
<dbReference type="InterPro" id="IPR030125">
    <property type="entry name" value="SPIN90/Ldb17"/>
</dbReference>
<accession>A0ABV0MJA0</accession>
<name>A0ABV0MJA0_9TELE</name>
<feature type="non-terminal residue" evidence="1">
    <location>
        <position position="1"/>
    </location>
</feature>
<evidence type="ECO:0000313" key="2">
    <source>
        <dbReference type="Proteomes" id="UP001476798"/>
    </source>
</evidence>
<dbReference type="PANTHER" id="PTHR13357:SF1">
    <property type="entry name" value="NCK-INTERACTING PROTEIN WITH SH3 DOMAIN"/>
    <property type="match status" value="1"/>
</dbReference>
<evidence type="ECO:0000313" key="1">
    <source>
        <dbReference type="EMBL" id="MEQ2159182.1"/>
    </source>
</evidence>
<keyword evidence="2" id="KW-1185">Reference proteome</keyword>